<name>A0A1S8CP20_9GAMM</name>
<proteinExistence type="predicted"/>
<evidence type="ECO:0000313" key="3">
    <source>
        <dbReference type="EMBL" id="OMQ25487.1"/>
    </source>
</evidence>
<gene>
    <name evidence="3" type="ORF">BMI79_03985</name>
</gene>
<accession>A0A1S8CP20</accession>
<evidence type="ECO:0000313" key="4">
    <source>
        <dbReference type="Proteomes" id="UP000216021"/>
    </source>
</evidence>
<evidence type="ECO:0000259" key="2">
    <source>
        <dbReference type="Pfam" id="PF13569"/>
    </source>
</evidence>
<keyword evidence="1" id="KW-0175">Coiled coil</keyword>
<dbReference type="Gene3D" id="1.25.10.10">
    <property type="entry name" value="Leucine-rich Repeat Variant"/>
    <property type="match status" value="1"/>
</dbReference>
<organism evidence="3 4">
    <name type="scientific">Serratia oryzae</name>
    <dbReference type="NCBI Taxonomy" id="2034155"/>
    <lineage>
        <taxon>Bacteria</taxon>
        <taxon>Pseudomonadati</taxon>
        <taxon>Pseudomonadota</taxon>
        <taxon>Gammaproteobacteria</taxon>
        <taxon>Enterobacterales</taxon>
        <taxon>Yersiniaceae</taxon>
        <taxon>Serratia</taxon>
    </lineage>
</organism>
<evidence type="ECO:0000256" key="1">
    <source>
        <dbReference type="SAM" id="Coils"/>
    </source>
</evidence>
<dbReference type="InterPro" id="IPR011989">
    <property type="entry name" value="ARM-like"/>
</dbReference>
<sequence length="1239" mass="140463">MLKKIINALSIFGKNDISATEKLLQEALLPLAGLDKSLPQKTLQYVVDGSNSDVLFTMNNLDAELAVALLQSPGAVEWWSRSHTNTERYNKIIKQGVNARHKLYGKLGDSFSSEQLVRFAKVLASACQDINIKIFTAELPSWVLYLLGDAFKTTFSDNSKLSFEQRKGWSLKLLADIISKETDKPGEYILFALFDRQEISSYYVDGLDYLLKLPDVSAYIQEQQEFVRSILINKLSTSGLIKLVNYLSNNTVLRDIFPDVIVGLAASSHKKVSSAAVPILSTLPAACVKQHLAALLLEGAPKQRSLAADLLARRGENQDVLNQALKTETSKTVIKSIESALQRFSVVENANSLQETTLPPFEPLPDTLLPDTAKDLLANNYQEMLADARVRAEEEIEENKTAKHRYHWAQDNYKQLSKLSENDCRLLIDKLNSGKWSSARNVLQVIHHKNRLFNLPDCTLFHYIRVFSDKNGYINSYQYNNIPRRLIADIELRHLEDVLRRCQSPNPARQIAELCLSAYGSGLELFPRAEQIWPFFIQHPDFIAEALNLIPNPEPNSRSEFILAKALSVLATYPSIPAQFVPRIMELALGENKTYRISAQKLLESLPKIYESAQEALLSGKQEIRITAIDWLVRLKHPDSVAHLYALLKKEKKEIVQAALLTALEKFGEDISAYLSPEVLLAEAHSGLKAKVPASLAAWFNFDTLPVFYWENKQPVNADIIRWWIILAVKLKNPSGNALLQRYVGLLAKESQQRLAEQILYRFITQDTLCPSLEQAMAEAQRDAPAKLAMYKGWAKSYPEYYSQYENYTLEKVIEEIKNEVLKRYLGSAISDKGMLALVCGIEGHIAVTVLRNYMRDHYPRRSQIEAMIEAVSVNNDPVIIQLLLSLARRYRTASVQEKARLLVEHIAERNGWSTDELADRTIPTAGLDESGTLVLEYGERTFTARLDAKHKMVLLNPEGKEIAALPAARKNDNEEQIKEAKKLFSASKKELKQVLELQTHRLYEAMCAQREWTSSDWQEYLFAHPVMRRLMEQLVWQELRDGEVINQFRPSDDGCLLDLNDDEVTLSSVSTIRLAHAALVSEDDRKAWLAHFKDYKIKFLFAQMTNSLPELDLALTEVDNRKGWITDTFTLRGVLTKLGYQRGPAEDGGSFSHYYKYFSSLGCYVNIGFSGSFVPEENIPAVLFDLSFEQGQQSYWNRSNVPLKSVPPILLAESYADYLKVAEACTGFDPEWQKKTPW</sequence>
<protein>
    <recommendedName>
        <fullName evidence="2">DUF4132 domain-containing protein</fullName>
    </recommendedName>
</protein>
<dbReference type="AlphaFoldDB" id="A0A1S8CP20"/>
<dbReference type="EMBL" id="MOXD01000002">
    <property type="protein sequence ID" value="OMQ25487.1"/>
    <property type="molecule type" value="Genomic_DNA"/>
</dbReference>
<dbReference type="RefSeq" id="WP_076940679.1">
    <property type="nucleotide sequence ID" value="NZ_MOXD01000002.1"/>
</dbReference>
<dbReference type="STRING" id="2034155.BMI79_03985"/>
<dbReference type="InterPro" id="IPR025406">
    <property type="entry name" value="DUF4132"/>
</dbReference>
<dbReference type="InterPro" id="IPR016024">
    <property type="entry name" value="ARM-type_fold"/>
</dbReference>
<keyword evidence="4" id="KW-1185">Reference proteome</keyword>
<dbReference type="Proteomes" id="UP000216021">
    <property type="component" value="Unassembled WGS sequence"/>
</dbReference>
<feature type="domain" description="DUF4132" evidence="2">
    <location>
        <begin position="960"/>
        <end position="1110"/>
    </location>
</feature>
<dbReference type="OrthoDB" id="8859114at2"/>
<reference evidence="3 4" key="1">
    <citation type="submission" date="2016-11" db="EMBL/GenBank/DDBJ databases">
        <title>Rahnella oryzae sp. nov., isolated from rice root.</title>
        <authorList>
            <person name="Zhang X.-X."/>
            <person name="Zhang J."/>
        </authorList>
    </citation>
    <scope>NUCLEOTIDE SEQUENCE [LARGE SCALE GENOMIC DNA]</scope>
    <source>
        <strain evidence="3 4">J11-6</strain>
    </source>
</reference>
<dbReference type="SUPFAM" id="SSF48371">
    <property type="entry name" value="ARM repeat"/>
    <property type="match status" value="1"/>
</dbReference>
<dbReference type="Pfam" id="PF13569">
    <property type="entry name" value="DUF4132"/>
    <property type="match status" value="1"/>
</dbReference>
<comment type="caution">
    <text evidence="3">The sequence shown here is derived from an EMBL/GenBank/DDBJ whole genome shotgun (WGS) entry which is preliminary data.</text>
</comment>
<feature type="coiled-coil region" evidence="1">
    <location>
        <begin position="378"/>
        <end position="405"/>
    </location>
</feature>